<evidence type="ECO:0000256" key="6">
    <source>
        <dbReference type="SAM" id="Phobius"/>
    </source>
</evidence>
<sequence>MTSFPDPPAESTPSEARLRGIRRALTRYRVMAWVTGTFLAVMTLGLLWLLVTGDWSSRNSYSWYVLGWTFHGWFFVIYLITAVDLFTRVRWPVGRTLLVLVSGTIPFAAFAAEHWASGDVRRRFLEV</sequence>
<evidence type="ECO:0000313" key="8">
    <source>
        <dbReference type="EMBL" id="CAB4954052.1"/>
    </source>
</evidence>
<dbReference type="PANTHER" id="PTHR40077">
    <property type="entry name" value="MEMBRANE PROTEIN-RELATED"/>
    <property type="match status" value="1"/>
</dbReference>
<feature type="transmembrane region" description="Helical" evidence="6">
    <location>
        <begin position="97"/>
        <end position="116"/>
    </location>
</feature>
<organism evidence="8">
    <name type="scientific">freshwater metagenome</name>
    <dbReference type="NCBI Taxonomy" id="449393"/>
    <lineage>
        <taxon>unclassified sequences</taxon>
        <taxon>metagenomes</taxon>
        <taxon>ecological metagenomes</taxon>
    </lineage>
</organism>
<feature type="domain" description="DUF3817" evidence="7">
    <location>
        <begin position="25"/>
        <end position="116"/>
    </location>
</feature>
<dbReference type="PANTHER" id="PTHR40077:SF2">
    <property type="entry name" value="MEMBRANE PROTEIN"/>
    <property type="match status" value="1"/>
</dbReference>
<keyword evidence="2" id="KW-1003">Cell membrane</keyword>
<dbReference type="GO" id="GO:0005886">
    <property type="term" value="C:plasma membrane"/>
    <property type="evidence" value="ECO:0007669"/>
    <property type="project" value="UniProtKB-SubCell"/>
</dbReference>
<evidence type="ECO:0000256" key="5">
    <source>
        <dbReference type="ARBA" id="ARBA00023136"/>
    </source>
</evidence>
<accession>A0A6J7KIF1</accession>
<dbReference type="EMBL" id="CAFBNF010000198">
    <property type="protein sequence ID" value="CAB4954052.1"/>
    <property type="molecule type" value="Genomic_DNA"/>
</dbReference>
<evidence type="ECO:0000256" key="2">
    <source>
        <dbReference type="ARBA" id="ARBA00022475"/>
    </source>
</evidence>
<dbReference type="InterPro" id="IPR023845">
    <property type="entry name" value="DUF3817_TM"/>
</dbReference>
<protein>
    <submittedName>
        <fullName evidence="8">Unannotated protein</fullName>
    </submittedName>
</protein>
<proteinExistence type="predicted"/>
<evidence type="ECO:0000256" key="1">
    <source>
        <dbReference type="ARBA" id="ARBA00004651"/>
    </source>
</evidence>
<feature type="transmembrane region" description="Helical" evidence="6">
    <location>
        <begin position="63"/>
        <end position="85"/>
    </location>
</feature>
<reference evidence="8" key="1">
    <citation type="submission" date="2020-05" db="EMBL/GenBank/DDBJ databases">
        <authorList>
            <person name="Chiriac C."/>
            <person name="Salcher M."/>
            <person name="Ghai R."/>
            <person name="Kavagutti S V."/>
        </authorList>
    </citation>
    <scope>NUCLEOTIDE SEQUENCE</scope>
</reference>
<dbReference type="AlphaFoldDB" id="A0A6J7KIF1"/>
<evidence type="ECO:0000256" key="4">
    <source>
        <dbReference type="ARBA" id="ARBA00022989"/>
    </source>
</evidence>
<keyword evidence="3 6" id="KW-0812">Transmembrane</keyword>
<feature type="transmembrane region" description="Helical" evidence="6">
    <location>
        <begin position="30"/>
        <end position="51"/>
    </location>
</feature>
<keyword evidence="5 6" id="KW-0472">Membrane</keyword>
<evidence type="ECO:0000256" key="3">
    <source>
        <dbReference type="ARBA" id="ARBA00022692"/>
    </source>
</evidence>
<evidence type="ECO:0000259" key="7">
    <source>
        <dbReference type="Pfam" id="PF12823"/>
    </source>
</evidence>
<keyword evidence="4 6" id="KW-1133">Transmembrane helix</keyword>
<dbReference type="NCBIfam" id="TIGR03954">
    <property type="entry name" value="integ_memb_HG"/>
    <property type="match status" value="1"/>
</dbReference>
<comment type="subcellular location">
    <subcellularLocation>
        <location evidence="1">Cell membrane</location>
        <topology evidence="1">Multi-pass membrane protein</topology>
    </subcellularLocation>
</comment>
<dbReference type="Pfam" id="PF12823">
    <property type="entry name" value="DUF3817"/>
    <property type="match status" value="1"/>
</dbReference>
<name>A0A6J7KIF1_9ZZZZ</name>
<gene>
    <name evidence="8" type="ORF">UFOPK3773_01576</name>
</gene>